<dbReference type="STRING" id="859194.MHF_0454"/>
<accession>F6FHJ1</accession>
<proteinExistence type="predicted"/>
<protein>
    <submittedName>
        <fullName evidence="1">Uncharacterized protein</fullName>
    </submittedName>
</protein>
<dbReference type="AlphaFoldDB" id="F6FHJ1"/>
<name>F6FHJ1_MYCHI</name>
<reference evidence="1 2" key="1">
    <citation type="journal article" date="2011" name="J. Bacteriol.">
        <title>Complete genome sequences of two hemotropic Mycoplasmas, Mycoplasma haemofelis strain Ohio2 and Mycoplasma suis strain Illinois.</title>
        <authorList>
            <person name="Messick J.B."/>
            <person name="Santos A.P."/>
            <person name="Guimaraes A.M."/>
        </authorList>
    </citation>
    <scope>NUCLEOTIDE SEQUENCE [LARGE SCALE GENOMIC DNA]</scope>
    <source>
        <strain evidence="1 2">Ohio2</strain>
    </source>
</reference>
<dbReference type="Proteomes" id="UP000007952">
    <property type="component" value="Chromosome"/>
</dbReference>
<dbReference type="KEGG" id="mhf:MHF_0454"/>
<gene>
    <name evidence="1" type="ordered locus">MHF_0454</name>
</gene>
<evidence type="ECO:0000313" key="2">
    <source>
        <dbReference type="Proteomes" id="UP000007952"/>
    </source>
</evidence>
<dbReference type="HOGENOM" id="CLU_098620_1_0_14"/>
<reference key="2">
    <citation type="submission" date="2011-05" db="EMBL/GenBank/DDBJ databases">
        <title>The Genome of Mycoplasma haemofelis Strain Ohio2, a pathogenic hemoplasma of the cat.</title>
        <authorList>
            <person name="Santos A.P."/>
            <person name="Guimaraes A.M.S."/>
            <person name="SanMiguel P.J."/>
            <person name="Martin S.W."/>
            <person name="Messick J.B."/>
        </authorList>
    </citation>
    <scope>NUCLEOTIDE SEQUENCE</scope>
    <source>
        <strain>Ohio2</strain>
    </source>
</reference>
<evidence type="ECO:0000313" key="1">
    <source>
        <dbReference type="EMBL" id="AEG72730.1"/>
    </source>
</evidence>
<dbReference type="EMBL" id="CP002808">
    <property type="protein sequence ID" value="AEG72730.1"/>
    <property type="molecule type" value="Genomic_DNA"/>
</dbReference>
<sequence>MNHHLMIKYGLASAAAAGAAGTGIWYSGILSNNSKSISSLIQEDKTIILIKGDNEWNEKWTAYKNENKDKKGGEDSWGLKGWTSNPVSETILEAYKSKCSSTLKEQVSDRDDKKYKEAVKYCARDKKISDLFSEKGVTLLSKSDQNEQWKTRWEKLKASSGESLQGFTFESNDTKENSFSKLSTACETAFNKPLKETNYLNNFESIKKWCSAESTFE</sequence>
<organism evidence="1 2">
    <name type="scientific">Mycoplasma haemofelis (strain Ohio2)</name>
    <dbReference type="NCBI Taxonomy" id="859194"/>
    <lineage>
        <taxon>Bacteria</taxon>
        <taxon>Bacillati</taxon>
        <taxon>Mycoplasmatota</taxon>
        <taxon>Mollicutes</taxon>
        <taxon>Mycoplasmataceae</taxon>
        <taxon>Mycoplasma</taxon>
    </lineage>
</organism>